<name>A0ABT5HWC1_9CAUL</name>
<evidence type="ECO:0000313" key="1">
    <source>
        <dbReference type="EMBL" id="MDC7684391.1"/>
    </source>
</evidence>
<proteinExistence type="predicted"/>
<accession>A0ABT5HWC1</accession>
<dbReference type="EMBL" id="JAQQKX010000012">
    <property type="protein sequence ID" value="MDC7684391.1"/>
    <property type="molecule type" value="Genomic_DNA"/>
</dbReference>
<dbReference type="RefSeq" id="WP_272748866.1">
    <property type="nucleotide sequence ID" value="NZ_JAQQKX010000012.1"/>
</dbReference>
<sequence>MDVVKLREWIKETRDSEGVNWYLRDVTKTHEYNKIFNLIVYNDSGEVVHTVEFIEPRRGLIPAKFIFRIADARELAGINSGFVHAVSQDLTRNAQEIFRLKRQDWLESGKRDWTEIHSPAKA</sequence>
<keyword evidence="2" id="KW-1185">Reference proteome</keyword>
<dbReference type="Proteomes" id="UP001214854">
    <property type="component" value="Unassembled WGS sequence"/>
</dbReference>
<evidence type="ECO:0000313" key="2">
    <source>
        <dbReference type="Proteomes" id="UP001214854"/>
    </source>
</evidence>
<protein>
    <submittedName>
        <fullName evidence="1">Uncharacterized protein</fullName>
    </submittedName>
</protein>
<comment type="caution">
    <text evidence="1">The sequence shown here is derived from an EMBL/GenBank/DDBJ whole genome shotgun (WGS) entry which is preliminary data.</text>
</comment>
<gene>
    <name evidence="1" type="ORF">PQU92_13980</name>
</gene>
<organism evidence="1 2">
    <name type="scientific">Asticcacaulis aquaticus</name>
    <dbReference type="NCBI Taxonomy" id="2984212"/>
    <lineage>
        <taxon>Bacteria</taxon>
        <taxon>Pseudomonadati</taxon>
        <taxon>Pseudomonadota</taxon>
        <taxon>Alphaproteobacteria</taxon>
        <taxon>Caulobacterales</taxon>
        <taxon>Caulobacteraceae</taxon>
        <taxon>Asticcacaulis</taxon>
    </lineage>
</organism>
<reference evidence="1 2" key="1">
    <citation type="submission" date="2023-01" db="EMBL/GenBank/DDBJ databases">
        <title>Novel species of the genus Asticcacaulis isolated from rivers.</title>
        <authorList>
            <person name="Lu H."/>
        </authorList>
    </citation>
    <scope>NUCLEOTIDE SEQUENCE [LARGE SCALE GENOMIC DNA]</scope>
    <source>
        <strain evidence="1 2">BYS171W</strain>
    </source>
</reference>